<name>A0A3M7DU83_HORWE</name>
<feature type="transmembrane region" description="Helical" evidence="5">
    <location>
        <begin position="285"/>
        <end position="306"/>
    </location>
</feature>
<feature type="transmembrane region" description="Helical" evidence="5">
    <location>
        <begin position="256"/>
        <end position="278"/>
    </location>
</feature>
<dbReference type="VEuPathDB" id="FungiDB:BTJ68_09592"/>
<dbReference type="InterPro" id="IPR045863">
    <property type="entry name" value="CorA_TM1_TM2"/>
</dbReference>
<keyword evidence="4 5" id="KW-0472">Membrane</keyword>
<dbReference type="SUPFAM" id="SSF144083">
    <property type="entry name" value="Magnesium transport protein CorA, transmembrane region"/>
    <property type="match status" value="1"/>
</dbReference>
<reference evidence="6 7" key="1">
    <citation type="journal article" date="2018" name="BMC Genomics">
        <title>Genomic evidence for intraspecific hybridization in a clonal and extremely halotolerant yeast.</title>
        <authorList>
            <person name="Gostincar C."/>
            <person name="Stajich J.E."/>
            <person name="Zupancic J."/>
            <person name="Zalar P."/>
            <person name="Gunde-Cimerman N."/>
        </authorList>
    </citation>
    <scope>NUCLEOTIDE SEQUENCE [LARGE SCALE GENOMIC DNA]</scope>
    <source>
        <strain evidence="6 7">EXF-2682</strain>
    </source>
</reference>
<dbReference type="OrthoDB" id="2830640at2759"/>
<evidence type="ECO:0000256" key="4">
    <source>
        <dbReference type="ARBA" id="ARBA00023136"/>
    </source>
</evidence>
<comment type="subcellular location">
    <subcellularLocation>
        <location evidence="1">Membrane</location>
        <topology evidence="1">Multi-pass membrane protein</topology>
    </subcellularLocation>
</comment>
<dbReference type="AlphaFoldDB" id="A0A3M7DU83"/>
<dbReference type="Proteomes" id="UP000269276">
    <property type="component" value="Unassembled WGS sequence"/>
</dbReference>
<dbReference type="GO" id="GO:0016020">
    <property type="term" value="C:membrane"/>
    <property type="evidence" value="ECO:0007669"/>
    <property type="project" value="UniProtKB-SubCell"/>
</dbReference>
<evidence type="ECO:0000256" key="2">
    <source>
        <dbReference type="ARBA" id="ARBA00022692"/>
    </source>
</evidence>
<evidence type="ECO:0000256" key="1">
    <source>
        <dbReference type="ARBA" id="ARBA00004141"/>
    </source>
</evidence>
<evidence type="ECO:0000256" key="5">
    <source>
        <dbReference type="SAM" id="Phobius"/>
    </source>
</evidence>
<dbReference type="EMBL" id="QWIP01000265">
    <property type="protein sequence ID" value="RMY67643.1"/>
    <property type="molecule type" value="Genomic_DNA"/>
</dbReference>
<organism evidence="6 7">
    <name type="scientific">Hortaea werneckii</name>
    <name type="common">Black yeast</name>
    <name type="synonym">Cladosporium werneckii</name>
    <dbReference type="NCBI Taxonomy" id="91943"/>
    <lineage>
        <taxon>Eukaryota</taxon>
        <taxon>Fungi</taxon>
        <taxon>Dikarya</taxon>
        <taxon>Ascomycota</taxon>
        <taxon>Pezizomycotina</taxon>
        <taxon>Dothideomycetes</taxon>
        <taxon>Dothideomycetidae</taxon>
        <taxon>Mycosphaerellales</taxon>
        <taxon>Teratosphaeriaceae</taxon>
        <taxon>Hortaea</taxon>
    </lineage>
</organism>
<keyword evidence="2 5" id="KW-0812">Transmembrane</keyword>
<protein>
    <submittedName>
        <fullName evidence="6">Uncharacterized protein</fullName>
    </submittedName>
</protein>
<sequence>MEMFQVTPQCLPHLLGEPDYWARGSFARSEPDGQHKSIGRPYNERTSASLLTFPEFFCQHPRWHLNTHDIPLSVYMTYNAYATSLIRNETPSRGGSSKPLIARRKSTDADPFMLHCTHRARNLHRSKIHHHASETSTKNRKKGDLEAMTIQLHVISQDIDSKTASADMTHMIVRRLESAHQRYRQRRYSDNVCTAVEQTADALQYLSESIESQRRWVVSYKARKDIALNLILTQQDAATSATIAREAKADGNSMKVIAALTMVFLPGTFLSSVFGMSVMEGEKRWWLYVALTLPLTVFVIAVWWVWQSFAGAPDHGKLMSWSKHSSAGAKLASDEAIGV</sequence>
<evidence type="ECO:0000313" key="7">
    <source>
        <dbReference type="Proteomes" id="UP000269276"/>
    </source>
</evidence>
<accession>A0A3M7DU83</accession>
<comment type="caution">
    <text evidence="6">The sequence shown here is derived from an EMBL/GenBank/DDBJ whole genome shotgun (WGS) entry which is preliminary data.</text>
</comment>
<evidence type="ECO:0000313" key="6">
    <source>
        <dbReference type="EMBL" id="RMY67643.1"/>
    </source>
</evidence>
<keyword evidence="3 5" id="KW-1133">Transmembrane helix</keyword>
<proteinExistence type="predicted"/>
<evidence type="ECO:0000256" key="3">
    <source>
        <dbReference type="ARBA" id="ARBA00022989"/>
    </source>
</evidence>
<dbReference type="Gene3D" id="1.20.58.340">
    <property type="entry name" value="Magnesium transport protein CorA, transmembrane region"/>
    <property type="match status" value="1"/>
</dbReference>
<gene>
    <name evidence="6" type="ORF">D0863_07671</name>
</gene>